<feature type="region of interest" description="Disordered" evidence="1">
    <location>
        <begin position="214"/>
        <end position="237"/>
    </location>
</feature>
<organism evidence="2 3">
    <name type="scientific">Venturia inaequalis</name>
    <name type="common">Apple scab fungus</name>
    <dbReference type="NCBI Taxonomy" id="5025"/>
    <lineage>
        <taxon>Eukaryota</taxon>
        <taxon>Fungi</taxon>
        <taxon>Dikarya</taxon>
        <taxon>Ascomycota</taxon>
        <taxon>Pezizomycotina</taxon>
        <taxon>Dothideomycetes</taxon>
        <taxon>Pleosporomycetidae</taxon>
        <taxon>Venturiales</taxon>
        <taxon>Venturiaceae</taxon>
        <taxon>Venturia</taxon>
    </lineage>
</organism>
<dbReference type="EMBL" id="WNWR01000141">
    <property type="protein sequence ID" value="KAE9990349.1"/>
    <property type="molecule type" value="Genomic_DNA"/>
</dbReference>
<evidence type="ECO:0000313" key="3">
    <source>
        <dbReference type="Proteomes" id="UP000490939"/>
    </source>
</evidence>
<dbReference type="AlphaFoldDB" id="A0A8H3VP50"/>
<feature type="compositionally biased region" description="Polar residues" evidence="1">
    <location>
        <begin position="227"/>
        <end position="237"/>
    </location>
</feature>
<proteinExistence type="predicted"/>
<comment type="caution">
    <text evidence="2">The sequence shown here is derived from an EMBL/GenBank/DDBJ whole genome shotgun (WGS) entry which is preliminary data.</text>
</comment>
<sequence length="262" mass="29410">MANSQTKTDRDIIFDFRQDRLDREKPGRTPTGGPVAYECSCFTVSTQYPQLESKYRPHQLTFYGCRRNINGWNPNAGRIYGLLREIESFLFRRDFSSPLLQSPSFSTSTTTTHSRSPSSQQYATPLNSAPAKSRMDGTECYNRGLQRQLSPIGPSVPGQHILVMNQFTPTSFAQISHPSSPAGLVVAYPQMAQHIPQAPYGPVLNNQTSYAPMGPPATANHHHTQRHSTSYRQASPFQRLSRSASSLSDIWQRTYLALRKTL</sequence>
<name>A0A8H3VP50_VENIN</name>
<evidence type="ECO:0000256" key="1">
    <source>
        <dbReference type="SAM" id="MobiDB-lite"/>
    </source>
</evidence>
<protein>
    <submittedName>
        <fullName evidence="2">Uncharacterized protein</fullName>
    </submittedName>
</protein>
<dbReference type="Proteomes" id="UP000490939">
    <property type="component" value="Unassembled WGS sequence"/>
</dbReference>
<keyword evidence="3" id="KW-1185">Reference proteome</keyword>
<feature type="compositionally biased region" description="Low complexity" evidence="1">
    <location>
        <begin position="102"/>
        <end position="121"/>
    </location>
</feature>
<gene>
    <name evidence="2" type="ORF">EG327_001531</name>
</gene>
<reference evidence="2 3" key="1">
    <citation type="submission" date="2019-07" db="EMBL/GenBank/DDBJ databases">
        <title>Venturia inaequalis Genome Resource.</title>
        <authorList>
            <person name="Lichtner F.J."/>
        </authorList>
    </citation>
    <scope>NUCLEOTIDE SEQUENCE [LARGE SCALE GENOMIC DNA]</scope>
    <source>
        <strain evidence="2 3">DMI_063113</strain>
    </source>
</reference>
<accession>A0A8H3VP50</accession>
<feature type="region of interest" description="Disordered" evidence="1">
    <location>
        <begin position="102"/>
        <end position="137"/>
    </location>
</feature>
<evidence type="ECO:0000313" key="2">
    <source>
        <dbReference type="EMBL" id="KAE9990349.1"/>
    </source>
</evidence>